<accession>A0ABV2TIA4</accession>
<comment type="caution">
    <text evidence="2">The sequence shown here is derived from an EMBL/GenBank/DDBJ whole genome shotgun (WGS) entry which is preliminary data.</text>
</comment>
<dbReference type="Proteomes" id="UP001549691">
    <property type="component" value="Unassembled WGS sequence"/>
</dbReference>
<proteinExistence type="predicted"/>
<dbReference type="EMBL" id="JBEWZI010000004">
    <property type="protein sequence ID" value="MET7013645.1"/>
    <property type="molecule type" value="Genomic_DNA"/>
</dbReference>
<gene>
    <name evidence="2" type="ORF">ABXR19_05550</name>
</gene>
<reference evidence="2 3" key="1">
    <citation type="submission" date="2024-07" db="EMBL/GenBank/DDBJ databases">
        <title>Uliginosibacterium flavum JJ3220;KACC:17644.</title>
        <authorList>
            <person name="Kim M.K."/>
        </authorList>
    </citation>
    <scope>NUCLEOTIDE SEQUENCE [LARGE SCALE GENOMIC DNA]</scope>
    <source>
        <strain evidence="2 3">KACC:17644</strain>
    </source>
</reference>
<evidence type="ECO:0000256" key="1">
    <source>
        <dbReference type="SAM" id="Phobius"/>
    </source>
</evidence>
<dbReference type="RefSeq" id="WP_354600108.1">
    <property type="nucleotide sequence ID" value="NZ_JBEWZI010000004.1"/>
</dbReference>
<keyword evidence="1" id="KW-0812">Transmembrane</keyword>
<keyword evidence="1" id="KW-1133">Transmembrane helix</keyword>
<name>A0ABV2TIA4_9RHOO</name>
<evidence type="ECO:0008006" key="4">
    <source>
        <dbReference type="Google" id="ProtNLM"/>
    </source>
</evidence>
<keyword evidence="3" id="KW-1185">Reference proteome</keyword>
<evidence type="ECO:0000313" key="3">
    <source>
        <dbReference type="Proteomes" id="UP001549691"/>
    </source>
</evidence>
<organism evidence="2 3">
    <name type="scientific">Uliginosibacterium flavum</name>
    <dbReference type="NCBI Taxonomy" id="1396831"/>
    <lineage>
        <taxon>Bacteria</taxon>
        <taxon>Pseudomonadati</taxon>
        <taxon>Pseudomonadota</taxon>
        <taxon>Betaproteobacteria</taxon>
        <taxon>Rhodocyclales</taxon>
        <taxon>Zoogloeaceae</taxon>
        <taxon>Uliginosibacterium</taxon>
    </lineage>
</organism>
<sequence length="184" mass="20361">MKWLNPQPAVITLDFIPQRRRPGLLGWLLLAAGLLTALVVLMTYQDLGTQLNTAQSRLERETRHLERSRALALSKQREKLPEAELKAAAQLAQRLHNRNLEVLAEVESARNADVALLSLIQTAGKPQLKLTGEARSLQAAFDFARRLAARPGIRSATVDSYEFKPSGSVEVVAFSLNASWRATP</sequence>
<feature type="transmembrane region" description="Helical" evidence="1">
    <location>
        <begin position="24"/>
        <end position="44"/>
    </location>
</feature>
<protein>
    <recommendedName>
        <fullName evidence="4">Fimbrial assembly protein</fullName>
    </recommendedName>
</protein>
<keyword evidence="1" id="KW-0472">Membrane</keyword>
<evidence type="ECO:0000313" key="2">
    <source>
        <dbReference type="EMBL" id="MET7013645.1"/>
    </source>
</evidence>